<reference evidence="4" key="1">
    <citation type="submission" date="2021-01" db="EMBL/GenBank/DDBJ databases">
        <authorList>
            <person name="Corre E."/>
            <person name="Pelletier E."/>
            <person name="Niang G."/>
            <person name="Scheremetjew M."/>
            <person name="Finn R."/>
            <person name="Kale V."/>
            <person name="Holt S."/>
            <person name="Cochrane G."/>
            <person name="Meng A."/>
            <person name="Brown T."/>
            <person name="Cohen L."/>
        </authorList>
    </citation>
    <scope>NUCLEOTIDE SEQUENCE</scope>
    <source>
        <strain evidence="4">CCMP281</strain>
    </source>
</reference>
<dbReference type="GO" id="GO:0005655">
    <property type="term" value="C:nucleolar ribonuclease P complex"/>
    <property type="evidence" value="ECO:0007669"/>
    <property type="project" value="InterPro"/>
</dbReference>
<dbReference type="PANTHER" id="PTHR15314">
    <property type="entry name" value="RIBONUCLEASE P PROTEIN SUBUNIT P20"/>
    <property type="match status" value="1"/>
</dbReference>
<comment type="subcellular location">
    <subcellularLocation>
        <location evidence="1">Nucleus</location>
        <location evidence="1">Nucleolus</location>
    </subcellularLocation>
</comment>
<dbReference type="Pfam" id="PF12328">
    <property type="entry name" value="Rpp20"/>
    <property type="match status" value="1"/>
</dbReference>
<protein>
    <submittedName>
        <fullName evidence="4">Uncharacterized protein</fullName>
    </submittedName>
</protein>
<gene>
    <name evidence="4" type="ORF">HERI1096_LOCUS31946</name>
</gene>
<sequence length="107" mass="11340">VPSINVAAYRGPNHILVSRRSSFAVLRTRTRKLLDSGRWDEVHIHGLGAALAVAISLAASLVEESGGRLVASASTSTEPLVDYNEDNATGSIRYNSAVHICLRKAGG</sequence>
<keyword evidence="2" id="KW-0819">tRNA processing</keyword>
<dbReference type="PANTHER" id="PTHR15314:SF1">
    <property type="entry name" value="RIBONUCLEASE P PROTEIN SUBUNIT P20"/>
    <property type="match status" value="1"/>
</dbReference>
<dbReference type="AlphaFoldDB" id="A0A7S3BK25"/>
<evidence type="ECO:0000256" key="3">
    <source>
        <dbReference type="ARBA" id="ARBA00023242"/>
    </source>
</evidence>
<dbReference type="InterPro" id="IPR014612">
    <property type="entry name" value="Pop7/Rpp20"/>
</dbReference>
<dbReference type="EMBL" id="HBHX01057879">
    <property type="protein sequence ID" value="CAE0137853.1"/>
    <property type="molecule type" value="Transcribed_RNA"/>
</dbReference>
<accession>A0A7S3BK25</accession>
<dbReference type="GO" id="GO:0003676">
    <property type="term" value="F:nucleic acid binding"/>
    <property type="evidence" value="ECO:0007669"/>
    <property type="project" value="InterPro"/>
</dbReference>
<dbReference type="Gene3D" id="3.30.110.20">
    <property type="entry name" value="Alba-like domain"/>
    <property type="match status" value="1"/>
</dbReference>
<dbReference type="GO" id="GO:0001682">
    <property type="term" value="P:tRNA 5'-leader removal"/>
    <property type="evidence" value="ECO:0007669"/>
    <property type="project" value="InterPro"/>
</dbReference>
<evidence type="ECO:0000313" key="4">
    <source>
        <dbReference type="EMBL" id="CAE0137853.1"/>
    </source>
</evidence>
<dbReference type="SUPFAM" id="SSF82704">
    <property type="entry name" value="AlbA-like"/>
    <property type="match status" value="1"/>
</dbReference>
<evidence type="ECO:0000256" key="2">
    <source>
        <dbReference type="ARBA" id="ARBA00022694"/>
    </source>
</evidence>
<feature type="non-terminal residue" evidence="4">
    <location>
        <position position="1"/>
    </location>
</feature>
<proteinExistence type="predicted"/>
<dbReference type="InterPro" id="IPR036882">
    <property type="entry name" value="Alba-like_dom_sf"/>
</dbReference>
<keyword evidence="3" id="KW-0539">Nucleus</keyword>
<dbReference type="GO" id="GO:0000172">
    <property type="term" value="C:ribonuclease MRP complex"/>
    <property type="evidence" value="ECO:0007669"/>
    <property type="project" value="InterPro"/>
</dbReference>
<organism evidence="4">
    <name type="scientific">Haptolina ericina</name>
    <dbReference type="NCBI Taxonomy" id="156174"/>
    <lineage>
        <taxon>Eukaryota</taxon>
        <taxon>Haptista</taxon>
        <taxon>Haptophyta</taxon>
        <taxon>Prymnesiophyceae</taxon>
        <taxon>Prymnesiales</taxon>
        <taxon>Prymnesiaceae</taxon>
        <taxon>Haptolina</taxon>
    </lineage>
</organism>
<name>A0A7S3BK25_9EUKA</name>
<evidence type="ECO:0000256" key="1">
    <source>
        <dbReference type="ARBA" id="ARBA00004604"/>
    </source>
</evidence>